<keyword evidence="1" id="KW-0328">Glycosyltransferase</keyword>
<reference evidence="1" key="1">
    <citation type="submission" date="2010-05" db="EMBL/GenBank/DDBJ databases">
        <authorList>
            <person name="Carvalho C.A."/>
            <person name="Lingohr E.J."/>
            <person name="Kropinski A.M."/>
            <person name="Azeredo J.C."/>
        </authorList>
    </citation>
    <scope>NUCLEOTIDE SEQUENCE</scope>
</reference>
<protein>
    <submittedName>
        <fullName evidence="1">Putative xanthine-guanine phosphoribosyltransferase</fullName>
    </submittedName>
</protein>
<keyword evidence="1" id="KW-0808">Transferase</keyword>
<proteinExistence type="predicted"/>
<organism evidence="1">
    <name type="scientific">Campylobacter virus IBB35</name>
    <dbReference type="NCBI Taxonomy" id="1006972"/>
    <lineage>
        <taxon>Viruses</taxon>
        <taxon>Duplodnaviria</taxon>
        <taxon>Heunggongvirae</taxon>
        <taxon>Uroviricota</taxon>
        <taxon>Caudoviricetes</taxon>
        <taxon>Connertonviridae</taxon>
        <taxon>Firehammervirus</taxon>
    </lineage>
</organism>
<evidence type="ECO:0000313" key="1">
    <source>
        <dbReference type="EMBL" id="AEF56810.1"/>
    </source>
</evidence>
<dbReference type="GO" id="GO:0016757">
    <property type="term" value="F:glycosyltransferase activity"/>
    <property type="evidence" value="ECO:0007669"/>
    <property type="project" value="UniProtKB-KW"/>
</dbReference>
<dbReference type="CDD" id="cd06223">
    <property type="entry name" value="PRTases_typeI"/>
    <property type="match status" value="1"/>
</dbReference>
<accession>H6SUH9</accession>
<sequence length="150" mass="17708">MQYIFLISFKGIKMSTIKLTWNDIHQALHNLTNEVDLKNFDCIITPNRGGLIITGMLQYTQRVKLPVYVINDYDIINIQNHKKVLFLDDINDTSKTIFKIQKVFNGLITFKTLFERYNSPFKTETINIILNDVWLIFPWDINPEVLNLRK</sequence>
<name>H6SUH9_9CAUD</name>
<dbReference type="InterPro" id="IPR000836">
    <property type="entry name" value="PRTase_dom"/>
</dbReference>
<dbReference type="Gene3D" id="3.40.50.2020">
    <property type="match status" value="1"/>
</dbReference>
<dbReference type="EMBL" id="HM246722">
    <property type="protein sequence ID" value="AEF56810.1"/>
    <property type="molecule type" value="Genomic_DNA"/>
</dbReference>
<reference evidence="1" key="2">
    <citation type="journal article" date="2012" name="Virol. J.">
        <title>The genome and proteome of a Campylobacter coli bacteriophage vB_CcoM-IBB_35 reveal unusual features.</title>
        <authorList>
            <person name="Carvalho C.M."/>
            <person name="Kropinski A.M."/>
            <person name="Lingohr E.J."/>
            <person name="Santos S.B."/>
            <person name="King J."/>
            <person name="Azeredo J."/>
        </authorList>
    </citation>
    <scope>NUCLEOTIDE SEQUENCE</scope>
</reference>
<dbReference type="SUPFAM" id="SSF53271">
    <property type="entry name" value="PRTase-like"/>
    <property type="match status" value="1"/>
</dbReference>
<dbReference type="InterPro" id="IPR029057">
    <property type="entry name" value="PRTase-like"/>
</dbReference>